<dbReference type="EMBL" id="KQ434948">
    <property type="protein sequence ID" value="KZC12481.1"/>
    <property type="molecule type" value="Genomic_DNA"/>
</dbReference>
<organism evidence="1 2">
    <name type="scientific">Dufourea novaeangliae</name>
    <name type="common">Sweat bee</name>
    <dbReference type="NCBI Taxonomy" id="178035"/>
    <lineage>
        <taxon>Eukaryota</taxon>
        <taxon>Metazoa</taxon>
        <taxon>Ecdysozoa</taxon>
        <taxon>Arthropoda</taxon>
        <taxon>Hexapoda</taxon>
        <taxon>Insecta</taxon>
        <taxon>Pterygota</taxon>
        <taxon>Neoptera</taxon>
        <taxon>Endopterygota</taxon>
        <taxon>Hymenoptera</taxon>
        <taxon>Apocrita</taxon>
        <taxon>Aculeata</taxon>
        <taxon>Apoidea</taxon>
        <taxon>Anthophila</taxon>
        <taxon>Halictidae</taxon>
        <taxon>Rophitinae</taxon>
        <taxon>Dufourea</taxon>
    </lineage>
</organism>
<sequence length="85" mass="9107">MECDDSAAVSRECGLGGTTTDVAGEGGGWGSGMRGLVKRSRANACSALRASVTSCTSESHFDYLLLNVHLYTLSLYSWIRYTHKA</sequence>
<accession>A0A154PKS6</accession>
<evidence type="ECO:0000313" key="1">
    <source>
        <dbReference type="EMBL" id="KZC12481.1"/>
    </source>
</evidence>
<keyword evidence="2" id="KW-1185">Reference proteome</keyword>
<dbReference type="AlphaFoldDB" id="A0A154PKS6"/>
<name>A0A154PKS6_DUFNO</name>
<proteinExistence type="predicted"/>
<gene>
    <name evidence="1" type="ORF">WN55_04019</name>
</gene>
<reference evidence="1 2" key="1">
    <citation type="submission" date="2015-07" db="EMBL/GenBank/DDBJ databases">
        <title>The genome of Dufourea novaeangliae.</title>
        <authorList>
            <person name="Pan H."/>
            <person name="Kapheim K."/>
        </authorList>
    </citation>
    <scope>NUCLEOTIDE SEQUENCE [LARGE SCALE GENOMIC DNA]</scope>
    <source>
        <strain evidence="1">0120121106</strain>
        <tissue evidence="1">Whole body</tissue>
    </source>
</reference>
<protein>
    <submittedName>
        <fullName evidence="1">Uncharacterized protein</fullName>
    </submittedName>
</protein>
<dbReference type="Proteomes" id="UP000076502">
    <property type="component" value="Unassembled WGS sequence"/>
</dbReference>
<evidence type="ECO:0000313" key="2">
    <source>
        <dbReference type="Proteomes" id="UP000076502"/>
    </source>
</evidence>